<dbReference type="PANTHER" id="PTHR11071:SF561">
    <property type="entry name" value="PEPTIDYL-PROLYL CIS-TRANS ISOMERASE D-RELATED"/>
    <property type="match status" value="1"/>
</dbReference>
<evidence type="ECO:0000313" key="15">
    <source>
        <dbReference type="EMBL" id="OAF71561.1"/>
    </source>
</evidence>
<dbReference type="CDD" id="cd16454">
    <property type="entry name" value="RING-H2_PA-TM-RING"/>
    <property type="match status" value="1"/>
</dbReference>
<dbReference type="AlphaFoldDB" id="A0A177BDD2"/>
<dbReference type="GO" id="GO:0061630">
    <property type="term" value="F:ubiquitin protein ligase activity"/>
    <property type="evidence" value="ECO:0007669"/>
    <property type="project" value="UniProtKB-EC"/>
</dbReference>
<comment type="pathway">
    <text evidence="3">Protein modification; protein ubiquitination.</text>
</comment>
<protein>
    <submittedName>
        <fullName evidence="15">PPIase H</fullName>
    </submittedName>
</protein>
<name>A0A177BDD2_9BILA</name>
<dbReference type="Pfam" id="PF13639">
    <property type="entry name" value="zf-RING_2"/>
    <property type="match status" value="1"/>
</dbReference>
<keyword evidence="16" id="KW-1185">Reference proteome</keyword>
<evidence type="ECO:0000259" key="13">
    <source>
        <dbReference type="PROSITE" id="PS50072"/>
    </source>
</evidence>
<dbReference type="GO" id="GO:0008270">
    <property type="term" value="F:zinc ion binding"/>
    <property type="evidence" value="ECO:0007669"/>
    <property type="project" value="UniProtKB-KW"/>
</dbReference>
<dbReference type="SUPFAM" id="SSF57850">
    <property type="entry name" value="RING/U-box"/>
    <property type="match status" value="1"/>
</dbReference>
<dbReference type="GO" id="GO:0006457">
    <property type="term" value="P:protein folding"/>
    <property type="evidence" value="ECO:0007669"/>
    <property type="project" value="InterPro"/>
</dbReference>
<comment type="catalytic activity">
    <reaction evidence="1">
        <text>S-ubiquitinyl-[E2 ubiquitin-conjugating enzyme]-L-cysteine + [acceptor protein]-L-lysine = [E2 ubiquitin-conjugating enzyme]-L-cysteine + N(6)-ubiquitinyl-[acceptor protein]-L-lysine.</text>
        <dbReference type="EC" id="2.3.2.27"/>
    </reaction>
</comment>
<evidence type="ECO:0000256" key="7">
    <source>
        <dbReference type="ARBA" id="ARBA00022786"/>
    </source>
</evidence>
<dbReference type="PANTHER" id="PTHR11071">
    <property type="entry name" value="PEPTIDYL-PROLYL CIS-TRANS ISOMERASE"/>
    <property type="match status" value="1"/>
</dbReference>
<dbReference type="InterPro" id="IPR013083">
    <property type="entry name" value="Znf_RING/FYVE/PHD"/>
</dbReference>
<dbReference type="FunFam" id="3.30.40.10:FF:000069">
    <property type="entry name" value="E3 ubiquitin-protein ligase RNF115"/>
    <property type="match status" value="1"/>
</dbReference>
<evidence type="ECO:0000256" key="3">
    <source>
        <dbReference type="ARBA" id="ARBA00004906"/>
    </source>
</evidence>
<dbReference type="Gene3D" id="3.30.40.10">
    <property type="entry name" value="Zinc/RING finger domain, C3HC4 (zinc finger)"/>
    <property type="match status" value="1"/>
</dbReference>
<dbReference type="OrthoDB" id="193499at2759"/>
<dbReference type="GO" id="GO:0016018">
    <property type="term" value="F:cyclosporin A binding"/>
    <property type="evidence" value="ECO:0007669"/>
    <property type="project" value="TreeGrafter"/>
</dbReference>
<evidence type="ECO:0000256" key="12">
    <source>
        <dbReference type="SAM" id="MobiDB-lite"/>
    </source>
</evidence>
<feature type="compositionally biased region" description="Polar residues" evidence="12">
    <location>
        <begin position="173"/>
        <end position="182"/>
    </location>
</feature>
<dbReference type="EMBL" id="LWCA01000041">
    <property type="protein sequence ID" value="OAF71561.1"/>
    <property type="molecule type" value="Genomic_DNA"/>
</dbReference>
<evidence type="ECO:0000256" key="4">
    <source>
        <dbReference type="ARBA" id="ARBA00022679"/>
    </source>
</evidence>
<evidence type="ECO:0000256" key="6">
    <source>
        <dbReference type="ARBA" id="ARBA00022771"/>
    </source>
</evidence>
<dbReference type="InterPro" id="IPR002130">
    <property type="entry name" value="Cyclophilin-type_PPIase_dom"/>
</dbReference>
<evidence type="ECO:0000256" key="5">
    <source>
        <dbReference type="ARBA" id="ARBA00022723"/>
    </source>
</evidence>
<evidence type="ECO:0000256" key="1">
    <source>
        <dbReference type="ARBA" id="ARBA00000900"/>
    </source>
</evidence>
<keyword evidence="4" id="KW-0808">Transferase</keyword>
<dbReference type="Gene3D" id="2.40.100.10">
    <property type="entry name" value="Cyclophilin-like"/>
    <property type="match status" value="1"/>
</dbReference>
<sequence>MDKKYPLWNPDNSVVFFDISIGGQTAERVKFELFAHIVPKTAENFRQLCTGEHKREGKPIGYKDSQFHRIIRDFMIQGGDFVNHDGTGVDSIYGGKFKDENFDINHEDAGLLSMANSGSNTNGCQFFVTCSKAPYLDGKHVVFGRVLEGMLTMRKIENIPTGPNNKPKLSMGDNISNTGSVNNESDRNSASMSSSRNTSNGDQTSGQTSSNDYVYYCHQCETEVEKSLTAYECGSCNGGFIERIPRPENINLEDIYNRSRNSRISSTIHVEGVDGTGTNEAIPTNISNIQGLVRNMMVTLLNEGVFDFSSLSTQDYVINSTYFDNIITQLMSQFDGSPTPATEEEINAVPIISITQTNIDENSSCSICLDKFELNQIVKKLKCEHFFHSECIVAWLKQNATCPVCRKSINESADIRSSTPETADLNQPGPD</sequence>
<accession>A0A177BDD2</accession>
<keyword evidence="10" id="KW-0413">Isomerase</keyword>
<evidence type="ECO:0000256" key="2">
    <source>
        <dbReference type="ARBA" id="ARBA00000971"/>
    </source>
</evidence>
<keyword evidence="5" id="KW-0479">Metal-binding</keyword>
<evidence type="ECO:0000256" key="11">
    <source>
        <dbReference type="PROSITE-ProRule" id="PRU00175"/>
    </source>
</evidence>
<dbReference type="InterPro" id="IPR001841">
    <property type="entry name" value="Znf_RING"/>
</dbReference>
<proteinExistence type="predicted"/>
<dbReference type="SUPFAM" id="SSF50891">
    <property type="entry name" value="Cyclophilin-like"/>
    <property type="match status" value="1"/>
</dbReference>
<feature type="domain" description="RING-type" evidence="14">
    <location>
        <begin position="365"/>
        <end position="406"/>
    </location>
</feature>
<dbReference type="PROSITE" id="PS00170">
    <property type="entry name" value="CSA_PPIASE_1"/>
    <property type="match status" value="1"/>
</dbReference>
<dbReference type="FunFam" id="2.40.100.10:FF:000025">
    <property type="entry name" value="Peptidyl-prolyl cis-trans isomerase CYP19-2"/>
    <property type="match status" value="1"/>
</dbReference>
<dbReference type="CDD" id="cd01926">
    <property type="entry name" value="cyclophilin_ABH_like"/>
    <property type="match status" value="1"/>
</dbReference>
<gene>
    <name evidence="15" type="ORF">A3Q56_00688</name>
</gene>
<evidence type="ECO:0000259" key="14">
    <source>
        <dbReference type="PROSITE" id="PS50089"/>
    </source>
</evidence>
<evidence type="ECO:0000313" key="16">
    <source>
        <dbReference type="Proteomes" id="UP000078046"/>
    </source>
</evidence>
<feature type="compositionally biased region" description="Low complexity" evidence="12">
    <location>
        <begin position="188"/>
        <end position="200"/>
    </location>
</feature>
<keyword evidence="7" id="KW-0833">Ubl conjugation pathway</keyword>
<comment type="caution">
    <text evidence="15">The sequence shown here is derived from an EMBL/GenBank/DDBJ whole genome shotgun (WGS) entry which is preliminary data.</text>
</comment>
<dbReference type="Pfam" id="PF00160">
    <property type="entry name" value="Pro_isomerase"/>
    <property type="match status" value="1"/>
</dbReference>
<feature type="domain" description="PPIase cyclophilin-type" evidence="13">
    <location>
        <begin position="16"/>
        <end position="167"/>
    </location>
</feature>
<dbReference type="GO" id="GO:0000209">
    <property type="term" value="P:protein polyubiquitination"/>
    <property type="evidence" value="ECO:0007669"/>
    <property type="project" value="UniProtKB-ARBA"/>
</dbReference>
<dbReference type="SMART" id="SM00184">
    <property type="entry name" value="RING"/>
    <property type="match status" value="1"/>
</dbReference>
<dbReference type="PROSITE" id="PS50089">
    <property type="entry name" value="ZF_RING_2"/>
    <property type="match status" value="1"/>
</dbReference>
<keyword evidence="8" id="KW-0862">Zinc</keyword>
<dbReference type="GO" id="GO:0003755">
    <property type="term" value="F:peptidyl-prolyl cis-trans isomerase activity"/>
    <property type="evidence" value="ECO:0007669"/>
    <property type="project" value="UniProtKB-KW"/>
</dbReference>
<dbReference type="PRINTS" id="PR00153">
    <property type="entry name" value="CSAPPISMRASE"/>
</dbReference>
<dbReference type="PROSITE" id="PS50072">
    <property type="entry name" value="CSA_PPIASE_2"/>
    <property type="match status" value="1"/>
</dbReference>
<evidence type="ECO:0000256" key="10">
    <source>
        <dbReference type="ARBA" id="ARBA00023235"/>
    </source>
</evidence>
<dbReference type="Proteomes" id="UP000078046">
    <property type="component" value="Unassembled WGS sequence"/>
</dbReference>
<organism evidence="15 16">
    <name type="scientific">Intoshia linei</name>
    <dbReference type="NCBI Taxonomy" id="1819745"/>
    <lineage>
        <taxon>Eukaryota</taxon>
        <taxon>Metazoa</taxon>
        <taxon>Spiralia</taxon>
        <taxon>Lophotrochozoa</taxon>
        <taxon>Mesozoa</taxon>
        <taxon>Orthonectida</taxon>
        <taxon>Rhopaluridae</taxon>
        <taxon>Intoshia</taxon>
    </lineage>
</organism>
<reference evidence="15 16" key="1">
    <citation type="submission" date="2016-04" db="EMBL/GenBank/DDBJ databases">
        <title>The genome of Intoshia linei affirms orthonectids as highly simplified spiralians.</title>
        <authorList>
            <person name="Mikhailov K.V."/>
            <person name="Slusarev G.S."/>
            <person name="Nikitin M.A."/>
            <person name="Logacheva M.D."/>
            <person name="Penin A."/>
            <person name="Aleoshin V."/>
            <person name="Panchin Y.V."/>
        </authorList>
    </citation>
    <scope>NUCLEOTIDE SEQUENCE [LARGE SCALE GENOMIC DNA]</scope>
    <source>
        <strain evidence="15">Intl2013</strain>
        <tissue evidence="15">Whole animal</tissue>
    </source>
</reference>
<keyword evidence="6 11" id="KW-0863">Zinc-finger</keyword>
<dbReference type="InterPro" id="IPR029000">
    <property type="entry name" value="Cyclophilin-like_dom_sf"/>
</dbReference>
<keyword evidence="9" id="KW-0697">Rotamase</keyword>
<comment type="catalytic activity">
    <reaction evidence="2">
        <text>[protein]-peptidylproline (omega=180) = [protein]-peptidylproline (omega=0)</text>
        <dbReference type="Rhea" id="RHEA:16237"/>
        <dbReference type="Rhea" id="RHEA-COMP:10747"/>
        <dbReference type="Rhea" id="RHEA-COMP:10748"/>
        <dbReference type="ChEBI" id="CHEBI:83833"/>
        <dbReference type="ChEBI" id="CHEBI:83834"/>
        <dbReference type="EC" id="5.2.1.8"/>
    </reaction>
</comment>
<evidence type="ECO:0000256" key="8">
    <source>
        <dbReference type="ARBA" id="ARBA00022833"/>
    </source>
</evidence>
<feature type="region of interest" description="Disordered" evidence="12">
    <location>
        <begin position="157"/>
        <end position="208"/>
    </location>
</feature>
<dbReference type="GO" id="GO:0005737">
    <property type="term" value="C:cytoplasm"/>
    <property type="evidence" value="ECO:0007669"/>
    <property type="project" value="TreeGrafter"/>
</dbReference>
<dbReference type="InterPro" id="IPR020892">
    <property type="entry name" value="Cyclophilin-type_PPIase_CS"/>
</dbReference>
<evidence type="ECO:0000256" key="9">
    <source>
        <dbReference type="ARBA" id="ARBA00023110"/>
    </source>
</evidence>